<reference evidence="2 3" key="1">
    <citation type="submission" date="2019-02" db="EMBL/GenBank/DDBJ databases">
        <title>Deep-cultivation of Planctomycetes and their phenomic and genomic characterization uncovers novel biology.</title>
        <authorList>
            <person name="Wiegand S."/>
            <person name="Jogler M."/>
            <person name="Boedeker C."/>
            <person name="Pinto D."/>
            <person name="Vollmers J."/>
            <person name="Rivas-Marin E."/>
            <person name="Kohn T."/>
            <person name="Peeters S.H."/>
            <person name="Heuer A."/>
            <person name="Rast P."/>
            <person name="Oberbeckmann S."/>
            <person name="Bunk B."/>
            <person name="Jeske O."/>
            <person name="Meyerdierks A."/>
            <person name="Storesund J.E."/>
            <person name="Kallscheuer N."/>
            <person name="Luecker S."/>
            <person name="Lage O.M."/>
            <person name="Pohl T."/>
            <person name="Merkel B.J."/>
            <person name="Hornburger P."/>
            <person name="Mueller R.-W."/>
            <person name="Bruemmer F."/>
            <person name="Labrenz M."/>
            <person name="Spormann A.M."/>
            <person name="Op Den Camp H."/>
            <person name="Overmann J."/>
            <person name="Amann R."/>
            <person name="Jetten M.S.M."/>
            <person name="Mascher T."/>
            <person name="Medema M.H."/>
            <person name="Devos D.P."/>
            <person name="Kaster A.-K."/>
            <person name="Ovreas L."/>
            <person name="Rohde M."/>
            <person name="Galperin M.Y."/>
            <person name="Jogler C."/>
        </authorList>
    </citation>
    <scope>NUCLEOTIDE SEQUENCE [LARGE SCALE GENOMIC DNA]</scope>
    <source>
        <strain evidence="2 3">Pla52o</strain>
    </source>
</reference>
<evidence type="ECO:0000313" key="2">
    <source>
        <dbReference type="EMBL" id="TWU10075.1"/>
    </source>
</evidence>
<gene>
    <name evidence="2" type="ORF">Pla52o_57790</name>
</gene>
<protein>
    <submittedName>
        <fullName evidence="2">Uncharacterized protein</fullName>
    </submittedName>
</protein>
<dbReference type="AlphaFoldDB" id="A0A5C6BCX6"/>
<name>A0A5C6BCX6_9BACT</name>
<comment type="caution">
    <text evidence="2">The sequence shown here is derived from an EMBL/GenBank/DDBJ whole genome shotgun (WGS) entry which is preliminary data.</text>
</comment>
<keyword evidence="1" id="KW-1133">Transmembrane helix</keyword>
<dbReference type="RefSeq" id="WP_146597629.1">
    <property type="nucleotide sequence ID" value="NZ_SJPT01000021.1"/>
</dbReference>
<keyword evidence="3" id="KW-1185">Reference proteome</keyword>
<dbReference type="EMBL" id="SJPT01000021">
    <property type="protein sequence ID" value="TWU10075.1"/>
    <property type="molecule type" value="Genomic_DNA"/>
</dbReference>
<accession>A0A5C6BCX6</accession>
<organism evidence="2 3">
    <name type="scientific">Novipirellula galeiformis</name>
    <dbReference type="NCBI Taxonomy" id="2528004"/>
    <lineage>
        <taxon>Bacteria</taxon>
        <taxon>Pseudomonadati</taxon>
        <taxon>Planctomycetota</taxon>
        <taxon>Planctomycetia</taxon>
        <taxon>Pirellulales</taxon>
        <taxon>Pirellulaceae</taxon>
        <taxon>Novipirellula</taxon>
    </lineage>
</organism>
<feature type="transmembrane region" description="Helical" evidence="1">
    <location>
        <begin position="189"/>
        <end position="210"/>
    </location>
</feature>
<sequence length="237" mass="25717">MSHDPTEDAAEKNAGEHRVENPYAQHHAALPSSDDGVATVRPTGITVIAVVCIVAGMLGGLGAVGSLSQTLWGDRISSMFTPAGEVGELQREMQQAMMAVLGKYFIVNLVLGGMAIVLAVAFIAAGIGLIQGKQWSRTWARRTLLWAIGLETVRVAVYAMTQYELFPVTQEYMQKMAGGQGNGVDGETIAWISSIGVVIAMLFYVVWFLLKLILMIWARKYLAKPHLNGYFQTPSVT</sequence>
<keyword evidence="1" id="KW-0812">Transmembrane</keyword>
<keyword evidence="1" id="KW-0472">Membrane</keyword>
<dbReference type="Proteomes" id="UP000316304">
    <property type="component" value="Unassembled WGS sequence"/>
</dbReference>
<dbReference type="OrthoDB" id="276766at2"/>
<feature type="transmembrane region" description="Helical" evidence="1">
    <location>
        <begin position="105"/>
        <end position="131"/>
    </location>
</feature>
<evidence type="ECO:0000256" key="1">
    <source>
        <dbReference type="SAM" id="Phobius"/>
    </source>
</evidence>
<feature type="transmembrane region" description="Helical" evidence="1">
    <location>
        <begin position="47"/>
        <end position="72"/>
    </location>
</feature>
<proteinExistence type="predicted"/>
<evidence type="ECO:0000313" key="3">
    <source>
        <dbReference type="Proteomes" id="UP000316304"/>
    </source>
</evidence>